<feature type="binding site" evidence="16">
    <location>
        <position position="378"/>
    </location>
    <ligand>
        <name>ATP</name>
        <dbReference type="ChEBI" id="CHEBI:30616"/>
    </ligand>
</feature>
<dbReference type="GO" id="GO:0004674">
    <property type="term" value="F:protein serine/threonine kinase activity"/>
    <property type="evidence" value="ECO:0007669"/>
    <property type="project" value="UniProtKB-KW"/>
</dbReference>
<dbReference type="InterPro" id="IPR001220">
    <property type="entry name" value="Legume_lectin_dom"/>
</dbReference>
<evidence type="ECO:0000256" key="1">
    <source>
        <dbReference type="ARBA" id="ARBA00004479"/>
    </source>
</evidence>
<dbReference type="GO" id="GO:0016020">
    <property type="term" value="C:membrane"/>
    <property type="evidence" value="ECO:0007669"/>
    <property type="project" value="UniProtKB-SubCell"/>
</dbReference>
<dbReference type="InterPro" id="IPR013320">
    <property type="entry name" value="ConA-like_dom_sf"/>
</dbReference>
<feature type="domain" description="Protein kinase" evidence="18">
    <location>
        <begin position="344"/>
        <end position="652"/>
    </location>
</feature>
<dbReference type="Gene3D" id="3.30.200.20">
    <property type="entry name" value="Phosphorylase Kinase, domain 1"/>
    <property type="match status" value="1"/>
</dbReference>
<organism evidence="19 20">
    <name type="scientific">Ceratodon purpureus</name>
    <name type="common">Fire moss</name>
    <name type="synonym">Dicranum purpureum</name>
    <dbReference type="NCBI Taxonomy" id="3225"/>
    <lineage>
        <taxon>Eukaryota</taxon>
        <taxon>Viridiplantae</taxon>
        <taxon>Streptophyta</taxon>
        <taxon>Embryophyta</taxon>
        <taxon>Bryophyta</taxon>
        <taxon>Bryophytina</taxon>
        <taxon>Bryopsida</taxon>
        <taxon>Dicranidae</taxon>
        <taxon>Pseudoditrichales</taxon>
        <taxon>Ditrichaceae</taxon>
        <taxon>Ceratodon</taxon>
    </lineage>
</organism>
<keyword evidence="11 16" id="KW-0067">ATP-binding</keyword>
<evidence type="ECO:0000256" key="5">
    <source>
        <dbReference type="ARBA" id="ARBA00022679"/>
    </source>
</evidence>
<name>A0A8T0GJS3_CERPU</name>
<evidence type="ECO:0000256" key="10">
    <source>
        <dbReference type="ARBA" id="ARBA00022777"/>
    </source>
</evidence>
<dbReference type="Pfam" id="PF00069">
    <property type="entry name" value="Pkinase"/>
    <property type="match status" value="1"/>
</dbReference>
<evidence type="ECO:0000256" key="12">
    <source>
        <dbReference type="ARBA" id="ARBA00022989"/>
    </source>
</evidence>
<dbReference type="Gene3D" id="1.10.510.10">
    <property type="entry name" value="Transferase(Phosphotransferase) domain 1"/>
    <property type="match status" value="1"/>
</dbReference>
<evidence type="ECO:0000256" key="6">
    <source>
        <dbReference type="ARBA" id="ARBA00022692"/>
    </source>
</evidence>
<dbReference type="GO" id="GO:0005524">
    <property type="term" value="F:ATP binding"/>
    <property type="evidence" value="ECO:0007669"/>
    <property type="project" value="UniProtKB-UniRule"/>
</dbReference>
<keyword evidence="20" id="KW-1185">Reference proteome</keyword>
<keyword evidence="6 17" id="KW-0812">Transmembrane</keyword>
<dbReference type="SMART" id="SM00220">
    <property type="entry name" value="S_TKc"/>
    <property type="match status" value="1"/>
</dbReference>
<reference evidence="19 20" key="1">
    <citation type="submission" date="2020-06" db="EMBL/GenBank/DDBJ databases">
        <title>WGS assembly of Ceratodon purpureus strain R40.</title>
        <authorList>
            <person name="Carey S.B."/>
            <person name="Jenkins J."/>
            <person name="Shu S."/>
            <person name="Lovell J.T."/>
            <person name="Sreedasyam A."/>
            <person name="Maumus F."/>
            <person name="Tiley G.P."/>
            <person name="Fernandez-Pozo N."/>
            <person name="Barry K."/>
            <person name="Chen C."/>
            <person name="Wang M."/>
            <person name="Lipzen A."/>
            <person name="Daum C."/>
            <person name="Saski C.A."/>
            <person name="Payton A.C."/>
            <person name="Mcbreen J.C."/>
            <person name="Conrad R.E."/>
            <person name="Kollar L.M."/>
            <person name="Olsson S."/>
            <person name="Huttunen S."/>
            <person name="Landis J.B."/>
            <person name="Wickett N.J."/>
            <person name="Johnson M.G."/>
            <person name="Rensing S.A."/>
            <person name="Grimwood J."/>
            <person name="Schmutz J."/>
            <person name="Mcdaniel S.F."/>
        </authorList>
    </citation>
    <scope>NUCLEOTIDE SEQUENCE [LARGE SCALE GENOMIC DNA]</scope>
    <source>
        <strain evidence="19 20">R40</strain>
    </source>
</reference>
<evidence type="ECO:0000256" key="9">
    <source>
        <dbReference type="ARBA" id="ARBA00022741"/>
    </source>
</evidence>
<dbReference type="InterPro" id="IPR017441">
    <property type="entry name" value="Protein_kinase_ATP_BS"/>
</dbReference>
<comment type="caution">
    <text evidence="19">The sequence shown here is derived from an EMBL/GenBank/DDBJ whole genome shotgun (WGS) entry which is preliminary data.</text>
</comment>
<keyword evidence="13 17" id="KW-0472">Membrane</keyword>
<dbReference type="FunFam" id="1.10.510.10:FF:000108">
    <property type="entry name" value="L-type lectin-domain containing receptor kinase S.4"/>
    <property type="match status" value="1"/>
</dbReference>
<evidence type="ECO:0000313" key="19">
    <source>
        <dbReference type="EMBL" id="KAG0557362.1"/>
    </source>
</evidence>
<keyword evidence="4" id="KW-0723">Serine/threonine-protein kinase</keyword>
<dbReference type="Pfam" id="PF00139">
    <property type="entry name" value="Lectin_legB"/>
    <property type="match status" value="1"/>
</dbReference>
<dbReference type="AlphaFoldDB" id="A0A8T0GJS3"/>
<dbReference type="InterPro" id="IPR050528">
    <property type="entry name" value="L-type_Lectin-RKs"/>
</dbReference>
<evidence type="ECO:0000256" key="16">
    <source>
        <dbReference type="PROSITE-ProRule" id="PRU10141"/>
    </source>
</evidence>
<keyword evidence="10" id="KW-0418">Kinase</keyword>
<comment type="similarity">
    <text evidence="3">In the C-terminal section; belongs to the protein kinase superfamily. Ser/Thr protein kinase family.</text>
</comment>
<sequence>MILWCTASLSSGQNANLTITDFSKNMSLSGSCLADEGTGNQLWMTATRNDSINISAAFDSACKAVYSSKVRISEPTTGLATSWNTTFIFSIQPQDGAPFDGQFMAFAITANESVGAPSASGLYDSTAFRPGDPRIQVVAVRFCIFWNSVTLLINEDDDRTEPRHWDLGTFNIFLNDSRLRMAKYQTWIDYDAPSSTLDFYIADQVLTPAKSGASHVFSESLDLSNSSIRTGIVPPDSYIGFTGATGADHREIHKIFSWQFSHRQASNSSTEATLSSRSSKLGLTVGVCIGAALVIIGLIIVLLVITFVRNVKSSHQQSSSPLDAVNFGPRRFNYEELKVATNNFSNERLLGKGGFGSVYQGSLAGSKAVNQGALVAVKRISQDSRQGEREFEAEVLSIGRLRHRNLVSLLGWCHDQGELLLVYEFMANGSLDQHLYSKKGNATLSWDSRFQILKSVASALDYLHNGWEQCILHRDIKPSNVLLDSQMNARLGDFGLARLASHGQENETAEMSHFTNVVGTYGYIAPVSNVYQAFTTKTDVYSFGTMALEVVCGRRPHIAMVEEDQSLVEWVWSMHKKGQLLDVIDASLVLNSQLLTDDVELPLQMQQVTRVLHLGLLCTMSDPSLRPRTNRLLQALRGDWNESLPASRHTRL</sequence>
<dbReference type="Gene3D" id="2.60.120.200">
    <property type="match status" value="1"/>
</dbReference>
<gene>
    <name evidence="19" type="ORF">KC19_11G123500</name>
</gene>
<keyword evidence="8" id="KW-0430">Lectin</keyword>
<keyword evidence="9 16" id="KW-0547">Nucleotide-binding</keyword>
<dbReference type="InterPro" id="IPR011009">
    <property type="entry name" value="Kinase-like_dom_sf"/>
</dbReference>
<accession>A0A8T0GJS3</accession>
<dbReference type="SUPFAM" id="SSF56112">
    <property type="entry name" value="Protein kinase-like (PK-like)"/>
    <property type="match status" value="1"/>
</dbReference>
<evidence type="ECO:0000256" key="13">
    <source>
        <dbReference type="ARBA" id="ARBA00023136"/>
    </source>
</evidence>
<proteinExistence type="inferred from homology"/>
<dbReference type="PROSITE" id="PS00107">
    <property type="entry name" value="PROTEIN_KINASE_ATP"/>
    <property type="match status" value="1"/>
</dbReference>
<dbReference type="InterPro" id="IPR000719">
    <property type="entry name" value="Prot_kinase_dom"/>
</dbReference>
<dbReference type="EMBL" id="CM026432">
    <property type="protein sequence ID" value="KAG0557362.1"/>
    <property type="molecule type" value="Genomic_DNA"/>
</dbReference>
<evidence type="ECO:0000256" key="3">
    <source>
        <dbReference type="ARBA" id="ARBA00010217"/>
    </source>
</evidence>
<comment type="subcellular location">
    <subcellularLocation>
        <location evidence="1">Membrane</location>
        <topology evidence="1">Single-pass type I membrane protein</topology>
    </subcellularLocation>
</comment>
<dbReference type="SUPFAM" id="SSF49899">
    <property type="entry name" value="Concanavalin A-like lectins/glucanases"/>
    <property type="match status" value="1"/>
</dbReference>
<comment type="similarity">
    <text evidence="2">In the N-terminal section; belongs to the leguminous lectin family.</text>
</comment>
<evidence type="ECO:0000259" key="18">
    <source>
        <dbReference type="PROSITE" id="PS50011"/>
    </source>
</evidence>
<evidence type="ECO:0000256" key="14">
    <source>
        <dbReference type="ARBA" id="ARBA00047899"/>
    </source>
</evidence>
<keyword evidence="12 17" id="KW-1133">Transmembrane helix</keyword>
<dbReference type="FunFam" id="3.30.200.20:FF:000168">
    <property type="entry name" value="L-type lectin-domain containing receptor kinase IX.1"/>
    <property type="match status" value="1"/>
</dbReference>
<protein>
    <recommendedName>
        <fullName evidence="18">Protein kinase domain-containing protein</fullName>
    </recommendedName>
</protein>
<dbReference type="PROSITE" id="PS00108">
    <property type="entry name" value="PROTEIN_KINASE_ST"/>
    <property type="match status" value="1"/>
</dbReference>
<feature type="transmembrane region" description="Helical" evidence="17">
    <location>
        <begin position="281"/>
        <end position="308"/>
    </location>
</feature>
<dbReference type="GO" id="GO:0030246">
    <property type="term" value="F:carbohydrate binding"/>
    <property type="evidence" value="ECO:0007669"/>
    <property type="project" value="UniProtKB-KW"/>
</dbReference>
<evidence type="ECO:0000256" key="15">
    <source>
        <dbReference type="ARBA" id="ARBA00048679"/>
    </source>
</evidence>
<evidence type="ECO:0000256" key="8">
    <source>
        <dbReference type="ARBA" id="ARBA00022734"/>
    </source>
</evidence>
<keyword evidence="5" id="KW-0808">Transferase</keyword>
<evidence type="ECO:0000313" key="20">
    <source>
        <dbReference type="Proteomes" id="UP000822688"/>
    </source>
</evidence>
<evidence type="ECO:0000256" key="7">
    <source>
        <dbReference type="ARBA" id="ARBA00022729"/>
    </source>
</evidence>
<evidence type="ECO:0000256" key="17">
    <source>
        <dbReference type="SAM" id="Phobius"/>
    </source>
</evidence>
<dbReference type="PROSITE" id="PS50011">
    <property type="entry name" value="PROTEIN_KINASE_DOM"/>
    <property type="match status" value="1"/>
</dbReference>
<comment type="catalytic activity">
    <reaction evidence="15">
        <text>L-seryl-[protein] + ATP = O-phospho-L-seryl-[protein] + ADP + H(+)</text>
        <dbReference type="Rhea" id="RHEA:17989"/>
        <dbReference type="Rhea" id="RHEA-COMP:9863"/>
        <dbReference type="Rhea" id="RHEA-COMP:11604"/>
        <dbReference type="ChEBI" id="CHEBI:15378"/>
        <dbReference type="ChEBI" id="CHEBI:29999"/>
        <dbReference type="ChEBI" id="CHEBI:30616"/>
        <dbReference type="ChEBI" id="CHEBI:83421"/>
        <dbReference type="ChEBI" id="CHEBI:456216"/>
        <dbReference type="EC" id="2.7.11.1"/>
    </reaction>
</comment>
<dbReference type="Proteomes" id="UP000822688">
    <property type="component" value="Chromosome 11"/>
</dbReference>
<comment type="catalytic activity">
    <reaction evidence="14">
        <text>L-threonyl-[protein] + ATP = O-phospho-L-threonyl-[protein] + ADP + H(+)</text>
        <dbReference type="Rhea" id="RHEA:46608"/>
        <dbReference type="Rhea" id="RHEA-COMP:11060"/>
        <dbReference type="Rhea" id="RHEA-COMP:11605"/>
        <dbReference type="ChEBI" id="CHEBI:15378"/>
        <dbReference type="ChEBI" id="CHEBI:30013"/>
        <dbReference type="ChEBI" id="CHEBI:30616"/>
        <dbReference type="ChEBI" id="CHEBI:61977"/>
        <dbReference type="ChEBI" id="CHEBI:456216"/>
        <dbReference type="EC" id="2.7.11.1"/>
    </reaction>
</comment>
<evidence type="ECO:0000256" key="11">
    <source>
        <dbReference type="ARBA" id="ARBA00022840"/>
    </source>
</evidence>
<dbReference type="InterPro" id="IPR008271">
    <property type="entry name" value="Ser/Thr_kinase_AS"/>
</dbReference>
<keyword evidence="7" id="KW-0732">Signal</keyword>
<dbReference type="PANTHER" id="PTHR27007">
    <property type="match status" value="1"/>
</dbReference>
<evidence type="ECO:0000256" key="4">
    <source>
        <dbReference type="ARBA" id="ARBA00022527"/>
    </source>
</evidence>
<evidence type="ECO:0000256" key="2">
    <source>
        <dbReference type="ARBA" id="ARBA00008536"/>
    </source>
</evidence>